<feature type="compositionally biased region" description="Low complexity" evidence="1">
    <location>
        <begin position="123"/>
        <end position="138"/>
    </location>
</feature>
<gene>
    <name evidence="2" type="ORF">UTRI_04471</name>
</gene>
<feature type="compositionally biased region" description="Low complexity" evidence="1">
    <location>
        <begin position="70"/>
        <end position="80"/>
    </location>
</feature>
<dbReference type="Proteomes" id="UP000324022">
    <property type="component" value="Unassembled WGS sequence"/>
</dbReference>
<evidence type="ECO:0000256" key="1">
    <source>
        <dbReference type="SAM" id="MobiDB-lite"/>
    </source>
</evidence>
<protein>
    <submittedName>
        <fullName evidence="2">Uncharacterized protein</fullName>
    </submittedName>
</protein>
<name>A0A5C3ED77_9BASI</name>
<dbReference type="AlphaFoldDB" id="A0A5C3ED77"/>
<proteinExistence type="predicted"/>
<accession>A0A5C3ED77</accession>
<feature type="compositionally biased region" description="Low complexity" evidence="1">
    <location>
        <begin position="24"/>
        <end position="48"/>
    </location>
</feature>
<evidence type="ECO:0000313" key="2">
    <source>
        <dbReference type="EMBL" id="SPO28593.1"/>
    </source>
</evidence>
<feature type="region of interest" description="Disordered" evidence="1">
    <location>
        <begin position="1"/>
        <end position="50"/>
    </location>
</feature>
<sequence>MTRAEAAPHSVAELQKDRQSHSLPGSSAGPNKAGSSAPSGAAALGSEIGAERDARREIAAAIREGDDIPSSTTTATSAAALGFGQLNGAEQGISTPGQEKRDAMQSERNQEFHKDQPDLRKLAANSAGSASHTSTGGAEQFRSSGAKQPDELLETVGRSVGTESGAGAATGGAGGEVEVGRDASTTA</sequence>
<feature type="compositionally biased region" description="Gly residues" evidence="1">
    <location>
        <begin position="168"/>
        <end position="177"/>
    </location>
</feature>
<feature type="region of interest" description="Disordered" evidence="1">
    <location>
        <begin position="62"/>
        <end position="187"/>
    </location>
</feature>
<evidence type="ECO:0000313" key="3">
    <source>
        <dbReference type="Proteomes" id="UP000324022"/>
    </source>
</evidence>
<keyword evidence="3" id="KW-1185">Reference proteome</keyword>
<feature type="compositionally biased region" description="Basic and acidic residues" evidence="1">
    <location>
        <begin position="98"/>
        <end position="121"/>
    </location>
</feature>
<dbReference type="OrthoDB" id="3348033at2759"/>
<dbReference type="EMBL" id="OOIN01000024">
    <property type="protein sequence ID" value="SPO28593.1"/>
    <property type="molecule type" value="Genomic_DNA"/>
</dbReference>
<reference evidence="2 3" key="1">
    <citation type="submission" date="2018-03" db="EMBL/GenBank/DDBJ databases">
        <authorList>
            <person name="Guldener U."/>
        </authorList>
    </citation>
    <scope>NUCLEOTIDE SEQUENCE [LARGE SCALE GENOMIC DNA]</scope>
    <source>
        <strain evidence="2 3">NBRC100155</strain>
    </source>
</reference>
<organism evidence="2 3">
    <name type="scientific">Ustilago trichophora</name>
    <dbReference type="NCBI Taxonomy" id="86804"/>
    <lineage>
        <taxon>Eukaryota</taxon>
        <taxon>Fungi</taxon>
        <taxon>Dikarya</taxon>
        <taxon>Basidiomycota</taxon>
        <taxon>Ustilaginomycotina</taxon>
        <taxon>Ustilaginomycetes</taxon>
        <taxon>Ustilaginales</taxon>
        <taxon>Ustilaginaceae</taxon>
        <taxon>Ustilago</taxon>
    </lineage>
</organism>